<protein>
    <submittedName>
        <fullName evidence="1">Dihydrodipicolinate reductase</fullName>
    </submittedName>
</protein>
<dbReference type="SUPFAM" id="SSF51735">
    <property type="entry name" value="NAD(P)-binding Rossmann-fold domains"/>
    <property type="match status" value="1"/>
</dbReference>
<dbReference type="CDD" id="cd24146">
    <property type="entry name" value="nat-AmDH_N_like"/>
    <property type="match status" value="1"/>
</dbReference>
<reference evidence="1 2" key="1">
    <citation type="submission" date="2020-04" db="EMBL/GenBank/DDBJ databases">
        <title>MicrobeNet Type strains.</title>
        <authorList>
            <person name="Nicholson A.C."/>
        </authorList>
    </citation>
    <scope>NUCLEOTIDE SEQUENCE [LARGE SCALE GENOMIC DNA]</scope>
    <source>
        <strain evidence="1 2">ATCC BAA-277</strain>
    </source>
</reference>
<name>A0A846Z3X8_9ACTN</name>
<dbReference type="InterPro" id="IPR036291">
    <property type="entry name" value="NAD(P)-bd_dom_sf"/>
</dbReference>
<proteinExistence type="predicted"/>
<evidence type="ECO:0000313" key="2">
    <source>
        <dbReference type="Proteomes" id="UP000579250"/>
    </source>
</evidence>
<sequence length="331" mass="34031">MSYLVGQWATGAAGKRTLRAIIEHPELELAGVVTGDPRQAGVDAAELAGTGRPLGVRATGDPAGLLARRPHVVCHTGGSADDLCRVLEAGAGVVTNVLPALVDPASADPVVVRRLRSACATGGAACLAIGPGMVSDVLPMLLSGACRRIDGITVTEFRCEDGGRFGFGEPIGRRPPVVRPGAPARRWGPVVRLLARHLDVPLDGLAEAHEVCAAPEEFDAFGGRIAKGALAGLRFQVSGVLNRRPVITVALVVRARADLAPHWPAPPFGGAGGYRVEIAGEPPSRMDLAGPGGGHAAALRMVNAVRAVAEAPPGLHTPLTLPPVTGRSLLR</sequence>
<organism evidence="1 2">
    <name type="scientific">Actinomadura latina</name>
    <dbReference type="NCBI Taxonomy" id="163603"/>
    <lineage>
        <taxon>Bacteria</taxon>
        <taxon>Bacillati</taxon>
        <taxon>Actinomycetota</taxon>
        <taxon>Actinomycetes</taxon>
        <taxon>Streptosporangiales</taxon>
        <taxon>Thermomonosporaceae</taxon>
        <taxon>Actinomadura</taxon>
    </lineage>
</organism>
<accession>A0A846Z3X8</accession>
<keyword evidence="2" id="KW-1185">Reference proteome</keyword>
<dbReference type="RefSeq" id="WP_067632060.1">
    <property type="nucleotide sequence ID" value="NZ_JAAXPI010000027.1"/>
</dbReference>
<comment type="caution">
    <text evidence="1">The sequence shown here is derived from an EMBL/GenBank/DDBJ whole genome shotgun (WGS) entry which is preliminary data.</text>
</comment>
<evidence type="ECO:0000313" key="1">
    <source>
        <dbReference type="EMBL" id="NKZ05932.1"/>
    </source>
</evidence>
<dbReference type="EMBL" id="JAAXPI010000027">
    <property type="protein sequence ID" value="NKZ05932.1"/>
    <property type="molecule type" value="Genomic_DNA"/>
</dbReference>
<dbReference type="AlphaFoldDB" id="A0A846Z3X8"/>
<gene>
    <name evidence="1" type="ORF">HGB48_19580</name>
</gene>
<dbReference type="Proteomes" id="UP000579250">
    <property type="component" value="Unassembled WGS sequence"/>
</dbReference>
<dbReference type="Gene3D" id="3.40.50.720">
    <property type="entry name" value="NAD(P)-binding Rossmann-like Domain"/>
    <property type="match status" value="1"/>
</dbReference>